<organism evidence="1 2">
    <name type="scientific">Theobroma cacao</name>
    <name type="common">Cacao</name>
    <name type="synonym">Cocoa</name>
    <dbReference type="NCBI Taxonomy" id="3641"/>
    <lineage>
        <taxon>Eukaryota</taxon>
        <taxon>Viridiplantae</taxon>
        <taxon>Streptophyta</taxon>
        <taxon>Embryophyta</taxon>
        <taxon>Tracheophyta</taxon>
        <taxon>Spermatophyta</taxon>
        <taxon>Magnoliopsida</taxon>
        <taxon>eudicotyledons</taxon>
        <taxon>Gunneridae</taxon>
        <taxon>Pentapetalae</taxon>
        <taxon>rosids</taxon>
        <taxon>malvids</taxon>
        <taxon>Malvales</taxon>
        <taxon>Malvaceae</taxon>
        <taxon>Byttnerioideae</taxon>
        <taxon>Theobroma</taxon>
    </lineage>
</organism>
<proteinExistence type="predicted"/>
<evidence type="ECO:0000313" key="2">
    <source>
        <dbReference type="Proteomes" id="UP000026915"/>
    </source>
</evidence>
<dbReference type="Gramene" id="EOY25849">
    <property type="protein sequence ID" value="EOY25849"/>
    <property type="gene ID" value="TCM_027214"/>
</dbReference>
<dbReference type="AlphaFoldDB" id="A0A061GFM8"/>
<name>A0A061GFM8_THECC</name>
<gene>
    <name evidence="1" type="ORF">TCM_027214</name>
</gene>
<dbReference type="InParanoid" id="A0A061GFM8"/>
<dbReference type="EMBL" id="CM001884">
    <property type="protein sequence ID" value="EOY25849.1"/>
    <property type="molecule type" value="Genomic_DNA"/>
</dbReference>
<sequence length="102" mass="11759">MKAMLVRFNLKMGVCEKRIGIHFRLSRANITFFTMGLPRLCSLYPYPWPPWQSAKHFILGYLAGACQSVVFFGLSFQVNHLFPLTSERVVGLPSKDIDFHHE</sequence>
<evidence type="ECO:0000313" key="1">
    <source>
        <dbReference type="EMBL" id="EOY25849.1"/>
    </source>
</evidence>
<dbReference type="HOGENOM" id="CLU_2282592_0_0_1"/>
<reference evidence="1 2" key="1">
    <citation type="journal article" date="2013" name="Genome Biol.">
        <title>The genome sequence of the most widely cultivated cacao type and its use to identify candidate genes regulating pod color.</title>
        <authorList>
            <person name="Motamayor J.C."/>
            <person name="Mockaitis K."/>
            <person name="Schmutz J."/>
            <person name="Haiminen N."/>
            <person name="Iii D.L."/>
            <person name="Cornejo O."/>
            <person name="Findley S.D."/>
            <person name="Zheng P."/>
            <person name="Utro F."/>
            <person name="Royaert S."/>
            <person name="Saski C."/>
            <person name="Jenkins J."/>
            <person name="Podicheti R."/>
            <person name="Zhao M."/>
            <person name="Scheffler B.E."/>
            <person name="Stack J.C."/>
            <person name="Feltus F.A."/>
            <person name="Mustiga G.M."/>
            <person name="Amores F."/>
            <person name="Phillips W."/>
            <person name="Marelli J.P."/>
            <person name="May G.D."/>
            <person name="Shapiro H."/>
            <person name="Ma J."/>
            <person name="Bustamante C.D."/>
            <person name="Schnell R.J."/>
            <person name="Main D."/>
            <person name="Gilbert D."/>
            <person name="Parida L."/>
            <person name="Kuhn D.N."/>
        </authorList>
    </citation>
    <scope>NUCLEOTIDE SEQUENCE [LARGE SCALE GENOMIC DNA]</scope>
    <source>
        <strain evidence="2">cv. Matina 1-6</strain>
    </source>
</reference>
<keyword evidence="2" id="KW-1185">Reference proteome</keyword>
<accession>A0A061GFM8</accession>
<protein>
    <submittedName>
        <fullName evidence="1">Uncharacterized protein</fullName>
    </submittedName>
</protein>
<dbReference type="Proteomes" id="UP000026915">
    <property type="component" value="Chromosome 6"/>
</dbReference>